<sequence length="228" mass="25838">MASSGDVINDADEAYRIVIDAIVTQRLAPSQKVSENILSDTFGISRTIARNLIERLVTQQFLINVSPRVTQVSPLTLIEIKQNFALRKMLLPNVIALCAPRLDYAELIALNSQIEDLLPVKNEASGLAILKANRRMNIAMCEGSGYPLMSDWVRQLEDMAMRIYWLYIKIKGSFPYSSEYQRSVFDIMRADDSALTQKAILDMLGQTEERVLNAVFSHEQFYTQDLKV</sequence>
<dbReference type="RefSeq" id="WP_191253483.1">
    <property type="nucleotide sequence ID" value="NZ_BNCI01000002.1"/>
</dbReference>
<evidence type="ECO:0000256" key="3">
    <source>
        <dbReference type="ARBA" id="ARBA00023163"/>
    </source>
</evidence>
<evidence type="ECO:0000313" key="5">
    <source>
        <dbReference type="EMBL" id="GHF28943.1"/>
    </source>
</evidence>
<keyword evidence="1" id="KW-0805">Transcription regulation</keyword>
<dbReference type="Proteomes" id="UP000630923">
    <property type="component" value="Unassembled WGS sequence"/>
</dbReference>
<dbReference type="SUPFAM" id="SSF48008">
    <property type="entry name" value="GntR ligand-binding domain-like"/>
    <property type="match status" value="1"/>
</dbReference>
<evidence type="ECO:0000259" key="4">
    <source>
        <dbReference type="Pfam" id="PF07729"/>
    </source>
</evidence>
<keyword evidence="6" id="KW-1185">Reference proteome</keyword>
<evidence type="ECO:0000256" key="1">
    <source>
        <dbReference type="ARBA" id="ARBA00023015"/>
    </source>
</evidence>
<dbReference type="InterPro" id="IPR011711">
    <property type="entry name" value="GntR_C"/>
</dbReference>
<protein>
    <recommendedName>
        <fullName evidence="4">GntR C-terminal domain-containing protein</fullName>
    </recommendedName>
</protein>
<gene>
    <name evidence="5" type="ORF">GCM10017044_25240</name>
</gene>
<accession>A0A919AY39</accession>
<dbReference type="Pfam" id="PF07729">
    <property type="entry name" value="FCD"/>
    <property type="match status" value="1"/>
</dbReference>
<dbReference type="Gene3D" id="1.10.10.10">
    <property type="entry name" value="Winged helix-like DNA-binding domain superfamily/Winged helix DNA-binding domain"/>
    <property type="match status" value="1"/>
</dbReference>
<reference evidence="5" key="2">
    <citation type="submission" date="2020-09" db="EMBL/GenBank/DDBJ databases">
        <authorList>
            <person name="Sun Q."/>
            <person name="Kim S."/>
        </authorList>
    </citation>
    <scope>NUCLEOTIDE SEQUENCE</scope>
    <source>
        <strain evidence="5">KCTC 42590</strain>
    </source>
</reference>
<dbReference type="AlphaFoldDB" id="A0A919AY39"/>
<dbReference type="PANTHER" id="PTHR43537">
    <property type="entry name" value="TRANSCRIPTIONAL REGULATOR, GNTR FAMILY"/>
    <property type="match status" value="1"/>
</dbReference>
<dbReference type="InterPro" id="IPR008920">
    <property type="entry name" value="TF_FadR/GntR_C"/>
</dbReference>
<proteinExistence type="predicted"/>
<dbReference type="EMBL" id="BNCI01000002">
    <property type="protein sequence ID" value="GHF28943.1"/>
    <property type="molecule type" value="Genomic_DNA"/>
</dbReference>
<dbReference type="InterPro" id="IPR036390">
    <property type="entry name" value="WH_DNA-bd_sf"/>
</dbReference>
<dbReference type="SUPFAM" id="SSF46785">
    <property type="entry name" value="Winged helix' DNA-binding domain"/>
    <property type="match status" value="1"/>
</dbReference>
<keyword evidence="3" id="KW-0804">Transcription</keyword>
<evidence type="ECO:0000313" key="6">
    <source>
        <dbReference type="Proteomes" id="UP000630923"/>
    </source>
</evidence>
<dbReference type="GO" id="GO:0003677">
    <property type="term" value="F:DNA binding"/>
    <property type="evidence" value="ECO:0007669"/>
    <property type="project" value="UniProtKB-KW"/>
</dbReference>
<organism evidence="5 6">
    <name type="scientific">Kordiimonas sediminis</name>
    <dbReference type="NCBI Taxonomy" id="1735581"/>
    <lineage>
        <taxon>Bacteria</taxon>
        <taxon>Pseudomonadati</taxon>
        <taxon>Pseudomonadota</taxon>
        <taxon>Alphaproteobacteria</taxon>
        <taxon>Kordiimonadales</taxon>
        <taxon>Kordiimonadaceae</taxon>
        <taxon>Kordiimonas</taxon>
    </lineage>
</organism>
<name>A0A919AY39_9PROT</name>
<dbReference type="InterPro" id="IPR036388">
    <property type="entry name" value="WH-like_DNA-bd_sf"/>
</dbReference>
<dbReference type="Gene3D" id="1.20.120.530">
    <property type="entry name" value="GntR ligand-binding domain-like"/>
    <property type="match status" value="1"/>
</dbReference>
<comment type="caution">
    <text evidence="5">The sequence shown here is derived from an EMBL/GenBank/DDBJ whole genome shotgun (WGS) entry which is preliminary data.</text>
</comment>
<evidence type="ECO:0000256" key="2">
    <source>
        <dbReference type="ARBA" id="ARBA00023125"/>
    </source>
</evidence>
<reference evidence="5" key="1">
    <citation type="journal article" date="2014" name="Int. J. Syst. Evol. Microbiol.">
        <title>Complete genome sequence of Corynebacterium casei LMG S-19264T (=DSM 44701T), isolated from a smear-ripened cheese.</title>
        <authorList>
            <consortium name="US DOE Joint Genome Institute (JGI-PGF)"/>
            <person name="Walter F."/>
            <person name="Albersmeier A."/>
            <person name="Kalinowski J."/>
            <person name="Ruckert C."/>
        </authorList>
    </citation>
    <scope>NUCLEOTIDE SEQUENCE</scope>
    <source>
        <strain evidence="5">KCTC 42590</strain>
    </source>
</reference>
<feature type="domain" description="GntR C-terminal" evidence="4">
    <location>
        <begin position="84"/>
        <end position="204"/>
    </location>
</feature>
<keyword evidence="2" id="KW-0238">DNA-binding</keyword>
<dbReference type="PANTHER" id="PTHR43537:SF45">
    <property type="entry name" value="GNTR FAMILY REGULATORY PROTEIN"/>
    <property type="match status" value="1"/>
</dbReference>